<evidence type="ECO:0000256" key="1">
    <source>
        <dbReference type="SAM" id="MobiDB-lite"/>
    </source>
</evidence>
<dbReference type="InterPro" id="IPR036390">
    <property type="entry name" value="WH_DNA-bd_sf"/>
</dbReference>
<feature type="domain" description="HTH arsR-type" evidence="2">
    <location>
        <begin position="4"/>
        <end position="101"/>
    </location>
</feature>
<dbReference type="SUPFAM" id="SSF46785">
    <property type="entry name" value="Winged helix' DNA-binding domain"/>
    <property type="match status" value="1"/>
</dbReference>
<reference evidence="4" key="1">
    <citation type="journal article" date="2019" name="Int. J. Syst. Evol. Microbiol.">
        <title>The Global Catalogue of Microorganisms (GCM) 10K type strain sequencing project: providing services to taxonomists for standard genome sequencing and annotation.</title>
        <authorList>
            <consortium name="The Broad Institute Genomics Platform"/>
            <consortium name="The Broad Institute Genome Sequencing Center for Infectious Disease"/>
            <person name="Wu L."/>
            <person name="Ma J."/>
        </authorList>
    </citation>
    <scope>NUCLEOTIDE SEQUENCE [LARGE SCALE GENOMIC DNA]</scope>
    <source>
        <strain evidence="4">JCM 17442</strain>
    </source>
</reference>
<feature type="region of interest" description="Disordered" evidence="1">
    <location>
        <begin position="107"/>
        <end position="131"/>
    </location>
</feature>
<proteinExistence type="predicted"/>
<dbReference type="Proteomes" id="UP001501594">
    <property type="component" value="Unassembled WGS sequence"/>
</dbReference>
<evidence type="ECO:0000313" key="4">
    <source>
        <dbReference type="Proteomes" id="UP001501594"/>
    </source>
</evidence>
<dbReference type="CDD" id="cd00090">
    <property type="entry name" value="HTH_ARSR"/>
    <property type="match status" value="1"/>
</dbReference>
<dbReference type="Pfam" id="PF12840">
    <property type="entry name" value="HTH_20"/>
    <property type="match status" value="1"/>
</dbReference>
<sequence>MVVQQELTSAEVDLLFHALADATRRDIVQRVIDEEQSVSTLARAYEVSFAAIQKHVAVLERARLVTKRRRGREQIVHGEIDTLSRAERLLQQYLELWQQRAGRMDALLREDEGRDPAPSAGPTPVTRKDTP</sequence>
<gene>
    <name evidence="3" type="ORF">GCM10022256_15300</name>
</gene>
<dbReference type="Gene3D" id="1.10.10.10">
    <property type="entry name" value="Winged helix-like DNA-binding domain superfamily/Winged helix DNA-binding domain"/>
    <property type="match status" value="1"/>
</dbReference>
<protein>
    <submittedName>
        <fullName evidence="3">Metalloregulator ArsR/SmtB family transcription factor</fullName>
    </submittedName>
</protein>
<dbReference type="EMBL" id="BAABAU010000001">
    <property type="protein sequence ID" value="GAA4265918.1"/>
    <property type="molecule type" value="Genomic_DNA"/>
</dbReference>
<dbReference type="RefSeq" id="WP_344794695.1">
    <property type="nucleotide sequence ID" value="NZ_BAABAU010000001.1"/>
</dbReference>
<keyword evidence="4" id="KW-1185">Reference proteome</keyword>
<dbReference type="InterPro" id="IPR036388">
    <property type="entry name" value="WH-like_DNA-bd_sf"/>
</dbReference>
<dbReference type="InterPro" id="IPR001845">
    <property type="entry name" value="HTH_ArsR_DNA-bd_dom"/>
</dbReference>
<dbReference type="InterPro" id="IPR011991">
    <property type="entry name" value="ArsR-like_HTH"/>
</dbReference>
<dbReference type="PROSITE" id="PS50987">
    <property type="entry name" value="HTH_ARSR_2"/>
    <property type="match status" value="1"/>
</dbReference>
<name>A0ABP8E185_9MICO</name>
<dbReference type="PANTHER" id="PTHR38600">
    <property type="entry name" value="TRANSCRIPTIONAL REGULATORY PROTEIN"/>
    <property type="match status" value="1"/>
</dbReference>
<evidence type="ECO:0000259" key="2">
    <source>
        <dbReference type="PROSITE" id="PS50987"/>
    </source>
</evidence>
<dbReference type="SMART" id="SM00418">
    <property type="entry name" value="HTH_ARSR"/>
    <property type="match status" value="1"/>
</dbReference>
<evidence type="ECO:0000313" key="3">
    <source>
        <dbReference type="EMBL" id="GAA4265918.1"/>
    </source>
</evidence>
<organism evidence="3 4">
    <name type="scientific">Frondihabitans peucedani</name>
    <dbReference type="NCBI Taxonomy" id="598626"/>
    <lineage>
        <taxon>Bacteria</taxon>
        <taxon>Bacillati</taxon>
        <taxon>Actinomycetota</taxon>
        <taxon>Actinomycetes</taxon>
        <taxon>Micrococcales</taxon>
        <taxon>Microbacteriaceae</taxon>
        <taxon>Frondihabitans</taxon>
    </lineage>
</organism>
<dbReference type="PANTHER" id="PTHR38600:SF2">
    <property type="entry name" value="SLL0088 PROTEIN"/>
    <property type="match status" value="1"/>
</dbReference>
<accession>A0ABP8E185</accession>
<comment type="caution">
    <text evidence="3">The sequence shown here is derived from an EMBL/GenBank/DDBJ whole genome shotgun (WGS) entry which is preliminary data.</text>
</comment>